<accession>A0A366XZM4</accession>
<keyword evidence="1" id="KW-1133">Transmembrane helix</keyword>
<evidence type="ECO:0000313" key="2">
    <source>
        <dbReference type="EMBL" id="RBW69614.1"/>
    </source>
</evidence>
<keyword evidence="1" id="KW-0472">Membrane</keyword>
<reference evidence="2 3" key="1">
    <citation type="submission" date="2018-07" db="EMBL/GenBank/DDBJ databases">
        <title>Lottiidibacillus patelloidae gen. nov., sp. nov., isolated from the intestinal tract of a marine limpet and the reclassification of B. taeanensis BH030017T, B. algicola KMM 3737T and B. hwajinpoensis SW-72T as genus Lottiidibacillus.</title>
        <authorList>
            <person name="Liu R."/>
            <person name="Huang Z."/>
        </authorList>
    </citation>
    <scope>NUCLEOTIDE SEQUENCE [LARGE SCALE GENOMIC DNA]</scope>
    <source>
        <strain evidence="2 3">BH030017</strain>
    </source>
</reference>
<gene>
    <name evidence="2" type="ORF">DS031_10315</name>
</gene>
<dbReference type="EMBL" id="QOCW01000009">
    <property type="protein sequence ID" value="RBW69614.1"/>
    <property type="molecule type" value="Genomic_DNA"/>
</dbReference>
<evidence type="ECO:0000256" key="1">
    <source>
        <dbReference type="SAM" id="Phobius"/>
    </source>
</evidence>
<keyword evidence="3" id="KW-1185">Reference proteome</keyword>
<dbReference type="RefSeq" id="WP_113806000.1">
    <property type="nucleotide sequence ID" value="NZ_QOCW01000009.1"/>
</dbReference>
<protein>
    <submittedName>
        <fullName evidence="2">Uncharacterized protein</fullName>
    </submittedName>
</protein>
<keyword evidence="1" id="KW-0812">Transmembrane</keyword>
<dbReference type="AlphaFoldDB" id="A0A366XZM4"/>
<sequence>MLWLTVSLVGLSIVFLTIQHAYKENKDISNDKKKRGIFLLFFLIASAAGESTILYLGLLLILFGMVKASGLL</sequence>
<evidence type="ECO:0000313" key="3">
    <source>
        <dbReference type="Proteomes" id="UP000253314"/>
    </source>
</evidence>
<proteinExistence type="predicted"/>
<feature type="transmembrane region" description="Helical" evidence="1">
    <location>
        <begin position="37"/>
        <end position="63"/>
    </location>
</feature>
<name>A0A366XZM4_9BACI</name>
<dbReference type="Proteomes" id="UP000253314">
    <property type="component" value="Unassembled WGS sequence"/>
</dbReference>
<organism evidence="2 3">
    <name type="scientific">Bacillus taeanensis</name>
    <dbReference type="NCBI Taxonomy" id="273032"/>
    <lineage>
        <taxon>Bacteria</taxon>
        <taxon>Bacillati</taxon>
        <taxon>Bacillota</taxon>
        <taxon>Bacilli</taxon>
        <taxon>Bacillales</taxon>
        <taxon>Bacillaceae</taxon>
        <taxon>Bacillus</taxon>
    </lineage>
</organism>
<comment type="caution">
    <text evidence="2">The sequence shown here is derived from an EMBL/GenBank/DDBJ whole genome shotgun (WGS) entry which is preliminary data.</text>
</comment>